<feature type="compositionally biased region" description="Polar residues" evidence="6">
    <location>
        <begin position="23"/>
        <end position="36"/>
    </location>
</feature>
<evidence type="ECO:0000259" key="7">
    <source>
        <dbReference type="PROSITE" id="PS50157"/>
    </source>
</evidence>
<proteinExistence type="predicted"/>
<keyword evidence="9" id="KW-1185">Reference proteome</keyword>
<dbReference type="SMART" id="SM00355">
    <property type="entry name" value="ZnF_C2H2"/>
    <property type="match status" value="5"/>
</dbReference>
<evidence type="ECO:0000256" key="1">
    <source>
        <dbReference type="ARBA" id="ARBA00022723"/>
    </source>
</evidence>
<evidence type="ECO:0000256" key="3">
    <source>
        <dbReference type="ARBA" id="ARBA00022771"/>
    </source>
</evidence>
<dbReference type="InterPro" id="IPR013087">
    <property type="entry name" value="Znf_C2H2_type"/>
</dbReference>
<sequence>MSAKGRINGRKKADGKSQVPEDVNNNSWPGTKSSFGSKAKNKTQKLDSKTRRKLKSGEETESGTKSSIIPCPLCSETFTMQNNLIRHIKRRHCQDSKRNEFNCDICGEDFEKKLHLDAHLKRIHQKMFLNCPNCSKSFPNTKILERHLKIHADDQQQFKCEICSKFFASYRNLIHHVKIHNTDKPYKCDKCPMSFVEKRQFQQHLSNQHGGEKPFKCTELQNQEDYAET</sequence>
<dbReference type="Proteomes" id="UP000708208">
    <property type="component" value="Unassembled WGS sequence"/>
</dbReference>
<evidence type="ECO:0000256" key="4">
    <source>
        <dbReference type="ARBA" id="ARBA00022833"/>
    </source>
</evidence>
<dbReference type="PANTHER" id="PTHR24379">
    <property type="entry name" value="KRAB AND ZINC FINGER DOMAIN-CONTAINING"/>
    <property type="match status" value="1"/>
</dbReference>
<feature type="domain" description="C2H2-type" evidence="7">
    <location>
        <begin position="69"/>
        <end position="97"/>
    </location>
</feature>
<feature type="domain" description="C2H2-type" evidence="7">
    <location>
        <begin position="129"/>
        <end position="156"/>
    </location>
</feature>
<reference evidence="8" key="1">
    <citation type="submission" date="2021-06" db="EMBL/GenBank/DDBJ databases">
        <authorList>
            <person name="Hodson N. C."/>
            <person name="Mongue J. A."/>
            <person name="Jaron S. K."/>
        </authorList>
    </citation>
    <scope>NUCLEOTIDE SEQUENCE</scope>
</reference>
<dbReference type="PROSITE" id="PS00028">
    <property type="entry name" value="ZINC_FINGER_C2H2_1"/>
    <property type="match status" value="5"/>
</dbReference>
<keyword evidence="4" id="KW-0862">Zinc</keyword>
<keyword evidence="1" id="KW-0479">Metal-binding</keyword>
<organism evidence="8 9">
    <name type="scientific">Allacma fusca</name>
    <dbReference type="NCBI Taxonomy" id="39272"/>
    <lineage>
        <taxon>Eukaryota</taxon>
        <taxon>Metazoa</taxon>
        <taxon>Ecdysozoa</taxon>
        <taxon>Arthropoda</taxon>
        <taxon>Hexapoda</taxon>
        <taxon>Collembola</taxon>
        <taxon>Symphypleona</taxon>
        <taxon>Sminthuridae</taxon>
        <taxon>Allacma</taxon>
    </lineage>
</organism>
<dbReference type="Pfam" id="PF13894">
    <property type="entry name" value="zf-C2H2_4"/>
    <property type="match status" value="1"/>
</dbReference>
<evidence type="ECO:0000313" key="9">
    <source>
        <dbReference type="Proteomes" id="UP000708208"/>
    </source>
</evidence>
<feature type="region of interest" description="Disordered" evidence="6">
    <location>
        <begin position="1"/>
        <end position="66"/>
    </location>
</feature>
<keyword evidence="3 5" id="KW-0863">Zinc-finger</keyword>
<protein>
    <recommendedName>
        <fullName evidence="7">C2H2-type domain-containing protein</fullName>
    </recommendedName>
</protein>
<evidence type="ECO:0000313" key="8">
    <source>
        <dbReference type="EMBL" id="CAG7836874.1"/>
    </source>
</evidence>
<keyword evidence="2" id="KW-0677">Repeat</keyword>
<evidence type="ECO:0000256" key="6">
    <source>
        <dbReference type="SAM" id="MobiDB-lite"/>
    </source>
</evidence>
<dbReference type="AlphaFoldDB" id="A0A8J2LQG9"/>
<dbReference type="OrthoDB" id="8922241at2759"/>
<feature type="domain" description="C2H2-type" evidence="7">
    <location>
        <begin position="101"/>
        <end position="124"/>
    </location>
</feature>
<dbReference type="GO" id="GO:0008270">
    <property type="term" value="F:zinc ion binding"/>
    <property type="evidence" value="ECO:0007669"/>
    <property type="project" value="UniProtKB-KW"/>
</dbReference>
<feature type="domain" description="C2H2-type" evidence="7">
    <location>
        <begin position="158"/>
        <end position="185"/>
    </location>
</feature>
<comment type="caution">
    <text evidence="8">The sequence shown here is derived from an EMBL/GenBank/DDBJ whole genome shotgun (WGS) entry which is preliminary data.</text>
</comment>
<name>A0A8J2LQG9_9HEXA</name>
<dbReference type="EMBL" id="CAJVCH010571185">
    <property type="protein sequence ID" value="CAG7836874.1"/>
    <property type="molecule type" value="Genomic_DNA"/>
</dbReference>
<dbReference type="Pfam" id="PF00096">
    <property type="entry name" value="zf-C2H2"/>
    <property type="match status" value="4"/>
</dbReference>
<accession>A0A8J2LQG9</accession>
<evidence type="ECO:0000256" key="5">
    <source>
        <dbReference type="PROSITE-ProRule" id="PRU00042"/>
    </source>
</evidence>
<feature type="domain" description="C2H2-type" evidence="7">
    <location>
        <begin position="186"/>
        <end position="214"/>
    </location>
</feature>
<gene>
    <name evidence="8" type="ORF">AFUS01_LOCUS46066</name>
</gene>
<dbReference type="PROSITE" id="PS50157">
    <property type="entry name" value="ZINC_FINGER_C2H2_2"/>
    <property type="match status" value="5"/>
</dbReference>
<dbReference type="PANTHER" id="PTHR24379:SF121">
    <property type="entry name" value="C2H2-TYPE DOMAIN-CONTAINING PROTEIN"/>
    <property type="match status" value="1"/>
</dbReference>
<evidence type="ECO:0000256" key="2">
    <source>
        <dbReference type="ARBA" id="ARBA00022737"/>
    </source>
</evidence>